<sequence>MLHDLVADPGDHSGTELYDAMVAELAAGVESVGVDAIAAETDVPEATLRDLVAGDQPELTVEEAAAILAVIEDDHAGDIVALSRDAIMMGMSQAVLDVEALAADAGDELEPREVQSKIEGRFPMTLREFALFHATIQAQTV</sequence>
<keyword evidence="2" id="KW-1185">Reference proteome</keyword>
<name>A0AAJ4R9U5_9EURY</name>
<dbReference type="Pfam" id="PF19104">
    <property type="entry name" value="DUF5791"/>
    <property type="match status" value="1"/>
</dbReference>
<dbReference type="EMBL" id="RJJC01000001">
    <property type="protein sequence ID" value="RNJ26984.1"/>
    <property type="molecule type" value="Genomic_DNA"/>
</dbReference>
<evidence type="ECO:0000313" key="1">
    <source>
        <dbReference type="EMBL" id="RNJ26984.1"/>
    </source>
</evidence>
<dbReference type="Proteomes" id="UP000270581">
    <property type="component" value="Unassembled WGS sequence"/>
</dbReference>
<protein>
    <submittedName>
        <fullName evidence="1">Uncharacterized protein</fullName>
    </submittedName>
</protein>
<dbReference type="RefSeq" id="WP_123124319.1">
    <property type="nucleotide sequence ID" value="NZ_QKNW01000001.1"/>
</dbReference>
<organism evidence="1 2">
    <name type="scientific">Halosegnis longus</name>
    <dbReference type="NCBI Taxonomy" id="2216012"/>
    <lineage>
        <taxon>Archaea</taxon>
        <taxon>Methanobacteriati</taxon>
        <taxon>Methanobacteriota</taxon>
        <taxon>Stenosarchaea group</taxon>
        <taxon>Halobacteria</taxon>
        <taxon>Halobacteriales</taxon>
        <taxon>Natronomonadaceae</taxon>
        <taxon>Halosegnis</taxon>
    </lineage>
</organism>
<accession>A0AAJ4R9U5</accession>
<reference evidence="1 2" key="1">
    <citation type="submission" date="2018-11" db="EMBL/GenBank/DDBJ databases">
        <title>Genome sequences of Natronomonas sp. CBA1133.</title>
        <authorList>
            <person name="Roh S.W."/>
            <person name="Cha I.-T."/>
        </authorList>
    </citation>
    <scope>NUCLEOTIDE SEQUENCE [LARGE SCALE GENOMIC DNA]</scope>
    <source>
        <strain evidence="1 2">CBA1133</strain>
    </source>
</reference>
<proteinExistence type="predicted"/>
<gene>
    <name evidence="1" type="ORF">Nmn1133_10010</name>
</gene>
<dbReference type="AlphaFoldDB" id="A0AAJ4R9U5"/>
<comment type="caution">
    <text evidence="1">The sequence shown here is derived from an EMBL/GenBank/DDBJ whole genome shotgun (WGS) entry which is preliminary data.</text>
</comment>
<evidence type="ECO:0000313" key="2">
    <source>
        <dbReference type="Proteomes" id="UP000270581"/>
    </source>
</evidence>
<dbReference type="InterPro" id="IPR043809">
    <property type="entry name" value="DUF5791"/>
</dbReference>